<gene>
    <name evidence="1" type="ORF">FAEPRAM212_00212</name>
</gene>
<dbReference type="AlphaFoldDB" id="A8S6J2"/>
<accession>A8S6J2</accession>
<name>A8S6J2_9FIRM</name>
<comment type="caution">
    <text evidence="1">The sequence shown here is derived from an EMBL/GenBank/DDBJ whole genome shotgun (WGS) entry which is preliminary data.</text>
</comment>
<protein>
    <submittedName>
        <fullName evidence="1">Uncharacterized protein</fullName>
    </submittedName>
</protein>
<evidence type="ECO:0000313" key="1">
    <source>
        <dbReference type="EMBL" id="EDP23013.1"/>
    </source>
</evidence>
<evidence type="ECO:0000313" key="2">
    <source>
        <dbReference type="Proteomes" id="UP000005945"/>
    </source>
</evidence>
<organism evidence="1 2">
    <name type="scientific">Faecalibacterium prausnitzii M21/2</name>
    <dbReference type="NCBI Taxonomy" id="411485"/>
    <lineage>
        <taxon>Bacteria</taxon>
        <taxon>Bacillati</taxon>
        <taxon>Bacillota</taxon>
        <taxon>Clostridia</taxon>
        <taxon>Eubacteriales</taxon>
        <taxon>Oscillospiraceae</taxon>
        <taxon>Faecalibacterium</taxon>
    </lineage>
</organism>
<reference evidence="1 2" key="2">
    <citation type="submission" date="2007-09" db="EMBL/GenBank/DDBJ databases">
        <authorList>
            <person name="Fulton L."/>
            <person name="Clifton S."/>
            <person name="Fulton B."/>
            <person name="Xu J."/>
            <person name="Minx P."/>
            <person name="Pepin K.H."/>
            <person name="Johnson M."/>
            <person name="Thiruvilangam P."/>
            <person name="Bhonagiri V."/>
            <person name="Nash W.E."/>
            <person name="Mardis E.R."/>
            <person name="Wilson R.K."/>
        </authorList>
    </citation>
    <scope>NUCLEOTIDE SEQUENCE [LARGE SCALE GENOMIC DNA]</scope>
    <source>
        <strain evidence="1 2">M21/2</strain>
    </source>
</reference>
<reference evidence="1 2" key="1">
    <citation type="submission" date="2007-09" db="EMBL/GenBank/DDBJ databases">
        <title>Draft genome sequence of Faecalibacterium prausnitzii M21/2.</title>
        <authorList>
            <person name="Sudarsanam P."/>
            <person name="Ley R."/>
            <person name="Guruge J."/>
            <person name="Turnbaugh P.J."/>
            <person name="Mahowald M."/>
            <person name="Liep D."/>
            <person name="Gordon J."/>
        </authorList>
    </citation>
    <scope>NUCLEOTIDE SEQUENCE [LARGE SCALE GENOMIC DNA]</scope>
    <source>
        <strain evidence="1 2">M21/2</strain>
    </source>
</reference>
<proteinExistence type="predicted"/>
<dbReference type="EMBL" id="ABED02000013">
    <property type="protein sequence ID" value="EDP23013.1"/>
    <property type="molecule type" value="Genomic_DNA"/>
</dbReference>
<dbReference type="Proteomes" id="UP000005945">
    <property type="component" value="Unassembled WGS sequence"/>
</dbReference>
<dbReference type="HOGENOM" id="CLU_3168315_0_0_9"/>
<sequence length="47" mass="5524">MYTYHKIHKKIMVLSENSALPVYFMLQKLYNKSASPYLEGIGLRCSR</sequence>